<protein>
    <submittedName>
        <fullName evidence="2">Uncharacterized protein</fullName>
    </submittedName>
</protein>
<sequence>MENDFLADSMVVYIEKELVDNINSDLAHQSKNSWFRPCHYLSSWVVGVSSLGAILALYLALIQTSCGVAGARRDLGHEFSFISFLKDSLFITYVHVENILGSSKSMESEALHDMDCSHGLKEMTEFMF</sequence>
<organism evidence="2 3">
    <name type="scientific">Prunus armeniaca</name>
    <name type="common">Apricot</name>
    <name type="synonym">Armeniaca vulgaris</name>
    <dbReference type="NCBI Taxonomy" id="36596"/>
    <lineage>
        <taxon>Eukaryota</taxon>
        <taxon>Viridiplantae</taxon>
        <taxon>Streptophyta</taxon>
        <taxon>Embryophyta</taxon>
        <taxon>Tracheophyta</taxon>
        <taxon>Spermatophyta</taxon>
        <taxon>Magnoliopsida</taxon>
        <taxon>eudicotyledons</taxon>
        <taxon>Gunneridae</taxon>
        <taxon>Pentapetalae</taxon>
        <taxon>rosids</taxon>
        <taxon>fabids</taxon>
        <taxon>Rosales</taxon>
        <taxon>Rosaceae</taxon>
        <taxon>Amygdaloideae</taxon>
        <taxon>Amygdaleae</taxon>
        <taxon>Prunus</taxon>
    </lineage>
</organism>
<keyword evidence="1" id="KW-0812">Transmembrane</keyword>
<evidence type="ECO:0000313" key="2">
    <source>
        <dbReference type="EMBL" id="CAB4263798.1"/>
    </source>
</evidence>
<accession>A0A6J5TMP5</accession>
<dbReference type="Proteomes" id="UP000507222">
    <property type="component" value="Unassembled WGS sequence"/>
</dbReference>
<dbReference type="EMBL" id="CAEKDK010000001">
    <property type="protein sequence ID" value="CAB4263798.1"/>
    <property type="molecule type" value="Genomic_DNA"/>
</dbReference>
<evidence type="ECO:0000313" key="3">
    <source>
        <dbReference type="Proteomes" id="UP000507222"/>
    </source>
</evidence>
<proteinExistence type="predicted"/>
<keyword evidence="1" id="KW-0472">Membrane</keyword>
<name>A0A6J5TMP5_PRUAR</name>
<gene>
    <name evidence="2" type="ORF">CURHAP_LOCUS4916</name>
</gene>
<reference evidence="2 3" key="1">
    <citation type="submission" date="2020-05" db="EMBL/GenBank/DDBJ databases">
        <authorList>
            <person name="Campoy J."/>
            <person name="Schneeberger K."/>
            <person name="Spophaly S."/>
        </authorList>
    </citation>
    <scope>NUCLEOTIDE SEQUENCE [LARGE SCALE GENOMIC DNA]</scope>
    <source>
        <strain evidence="2">PruArmRojPasFocal</strain>
    </source>
</reference>
<feature type="transmembrane region" description="Helical" evidence="1">
    <location>
        <begin position="41"/>
        <end position="62"/>
    </location>
</feature>
<dbReference type="AlphaFoldDB" id="A0A6J5TMP5"/>
<keyword evidence="1" id="KW-1133">Transmembrane helix</keyword>
<evidence type="ECO:0000256" key="1">
    <source>
        <dbReference type="SAM" id="Phobius"/>
    </source>
</evidence>